<evidence type="ECO:0000256" key="1">
    <source>
        <dbReference type="ARBA" id="ARBA00022478"/>
    </source>
</evidence>
<evidence type="ECO:0000256" key="13">
    <source>
        <dbReference type="PIRNR" id="PIRNR002811"/>
    </source>
</evidence>
<dbReference type="Pfam" id="PF01807">
    <property type="entry name" value="Zn_ribbon_DnaG"/>
    <property type="match status" value="1"/>
</dbReference>
<evidence type="ECO:0000256" key="9">
    <source>
        <dbReference type="ARBA" id="ARBA00022842"/>
    </source>
</evidence>
<keyword evidence="17" id="KW-1185">Reference proteome</keyword>
<dbReference type="Gene3D" id="3.40.1360.10">
    <property type="match status" value="1"/>
</dbReference>
<dbReference type="FunFam" id="3.90.980.10:FF:000001">
    <property type="entry name" value="DNA primase"/>
    <property type="match status" value="1"/>
</dbReference>
<evidence type="ECO:0000256" key="12">
    <source>
        <dbReference type="HAMAP-Rule" id="MF_00974"/>
    </source>
</evidence>
<proteinExistence type="inferred from homology"/>
<keyword evidence="2 12" id="KW-0639">Primosome</keyword>
<dbReference type="Proteomes" id="UP000473648">
    <property type="component" value="Unassembled WGS sequence"/>
</dbReference>
<dbReference type="GO" id="GO:0005737">
    <property type="term" value="C:cytoplasm"/>
    <property type="evidence" value="ECO:0007669"/>
    <property type="project" value="TreeGrafter"/>
</dbReference>
<dbReference type="EC" id="2.7.7.101" evidence="12"/>
<dbReference type="Gene3D" id="3.90.580.10">
    <property type="entry name" value="Zinc finger, CHC2-type domain"/>
    <property type="match status" value="1"/>
</dbReference>
<dbReference type="InterPro" id="IPR019475">
    <property type="entry name" value="DNA_primase_DnaB-bd"/>
</dbReference>
<evidence type="ECO:0000256" key="11">
    <source>
        <dbReference type="ARBA" id="ARBA00023163"/>
    </source>
</evidence>
<dbReference type="GO" id="GO:0008270">
    <property type="term" value="F:zinc ion binding"/>
    <property type="evidence" value="ECO:0007669"/>
    <property type="project" value="UniProtKB-UniRule"/>
</dbReference>
<comment type="similarity">
    <text evidence="12 13">Belongs to the DnaG primase family.</text>
</comment>
<comment type="domain">
    <text evidence="12">Contains an N-terminal zinc-binding domain, a central core domain that contains the primase activity, and a C-terminal DnaB-binding domain.</text>
</comment>
<keyword evidence="7 12" id="KW-0863">Zinc-finger</keyword>
<name>A0A6L5GRF0_9FIRM</name>
<dbReference type="InterPro" id="IPR002694">
    <property type="entry name" value="Znf_CHC2"/>
</dbReference>
<dbReference type="PANTHER" id="PTHR30313">
    <property type="entry name" value="DNA PRIMASE"/>
    <property type="match status" value="1"/>
</dbReference>
<dbReference type="GO" id="GO:0003677">
    <property type="term" value="F:DNA binding"/>
    <property type="evidence" value="ECO:0007669"/>
    <property type="project" value="UniProtKB-KW"/>
</dbReference>
<dbReference type="GO" id="GO:0006269">
    <property type="term" value="P:DNA replication, synthesis of primer"/>
    <property type="evidence" value="ECO:0007669"/>
    <property type="project" value="UniProtKB-UniRule"/>
</dbReference>
<dbReference type="Pfam" id="PF08275">
    <property type="entry name" value="DNAG_N"/>
    <property type="match status" value="1"/>
</dbReference>
<dbReference type="SMART" id="SM00400">
    <property type="entry name" value="ZnF_CHCC"/>
    <property type="match status" value="1"/>
</dbReference>
<dbReference type="NCBIfam" id="TIGR01391">
    <property type="entry name" value="dnaG"/>
    <property type="match status" value="1"/>
</dbReference>
<dbReference type="HAMAP" id="MF_00974">
    <property type="entry name" value="DNA_primase_DnaG"/>
    <property type="match status" value="1"/>
</dbReference>
<dbReference type="Gene3D" id="3.90.980.10">
    <property type="entry name" value="DNA primase, catalytic core, N-terminal domain"/>
    <property type="match status" value="1"/>
</dbReference>
<evidence type="ECO:0000256" key="3">
    <source>
        <dbReference type="ARBA" id="ARBA00022679"/>
    </source>
</evidence>
<dbReference type="GO" id="GO:1990077">
    <property type="term" value="C:primosome complex"/>
    <property type="evidence" value="ECO:0007669"/>
    <property type="project" value="UniProtKB-KW"/>
</dbReference>
<dbReference type="GO" id="GO:0000428">
    <property type="term" value="C:DNA-directed RNA polymerase complex"/>
    <property type="evidence" value="ECO:0007669"/>
    <property type="project" value="UniProtKB-KW"/>
</dbReference>
<evidence type="ECO:0000256" key="14">
    <source>
        <dbReference type="PIRSR" id="PIRSR002811-1"/>
    </source>
</evidence>
<dbReference type="Pfam" id="PF13155">
    <property type="entry name" value="Toprim_2"/>
    <property type="match status" value="1"/>
</dbReference>
<evidence type="ECO:0000313" key="17">
    <source>
        <dbReference type="Proteomes" id="UP000473648"/>
    </source>
</evidence>
<dbReference type="GO" id="GO:0003899">
    <property type="term" value="F:DNA-directed RNA polymerase activity"/>
    <property type="evidence" value="ECO:0007669"/>
    <property type="project" value="UniProtKB-UniRule"/>
</dbReference>
<dbReference type="FunFam" id="3.90.580.10:FF:000001">
    <property type="entry name" value="DNA primase"/>
    <property type="match status" value="1"/>
</dbReference>
<comment type="subunit">
    <text evidence="12">Monomer. Interacts with DnaB.</text>
</comment>
<dbReference type="CDD" id="cd03364">
    <property type="entry name" value="TOPRIM_DnaG_primases"/>
    <property type="match status" value="1"/>
</dbReference>
<keyword evidence="6 12" id="KW-0479">Metal-binding</keyword>
<organism evidence="16 17">
    <name type="scientific">Candidatus Pseudoramibacter fermentans</name>
    <dbReference type="NCBI Taxonomy" id="2594427"/>
    <lineage>
        <taxon>Bacteria</taxon>
        <taxon>Bacillati</taxon>
        <taxon>Bacillota</taxon>
        <taxon>Clostridia</taxon>
        <taxon>Eubacteriales</taxon>
        <taxon>Eubacteriaceae</taxon>
        <taxon>Pseudoramibacter</taxon>
    </lineage>
</organism>
<dbReference type="InterPro" id="IPR036977">
    <property type="entry name" value="DNA_primase_Znf_CHC2"/>
</dbReference>
<evidence type="ECO:0000256" key="7">
    <source>
        <dbReference type="ARBA" id="ARBA00022771"/>
    </source>
</evidence>
<evidence type="ECO:0000256" key="8">
    <source>
        <dbReference type="ARBA" id="ARBA00022833"/>
    </source>
</evidence>
<comment type="caution">
    <text evidence="16">The sequence shown here is derived from an EMBL/GenBank/DDBJ whole genome shotgun (WGS) entry which is preliminary data.</text>
</comment>
<evidence type="ECO:0000256" key="5">
    <source>
        <dbReference type="ARBA" id="ARBA00022705"/>
    </source>
</evidence>
<dbReference type="SUPFAM" id="SSF57783">
    <property type="entry name" value="Zinc beta-ribbon"/>
    <property type="match status" value="1"/>
</dbReference>
<dbReference type="AlphaFoldDB" id="A0A6L5GRF0"/>
<evidence type="ECO:0000313" key="16">
    <source>
        <dbReference type="EMBL" id="MQM72814.1"/>
    </source>
</evidence>
<dbReference type="SMART" id="SM00493">
    <property type="entry name" value="TOPRIM"/>
    <property type="match status" value="1"/>
</dbReference>
<feature type="domain" description="Toprim" evidence="15">
    <location>
        <begin position="255"/>
        <end position="336"/>
    </location>
</feature>
<evidence type="ECO:0000256" key="2">
    <source>
        <dbReference type="ARBA" id="ARBA00022515"/>
    </source>
</evidence>
<dbReference type="PANTHER" id="PTHR30313:SF2">
    <property type="entry name" value="DNA PRIMASE"/>
    <property type="match status" value="1"/>
</dbReference>
<keyword evidence="9" id="KW-0460">Magnesium</keyword>
<keyword evidence="1 12" id="KW-0240">DNA-directed RNA polymerase</keyword>
<dbReference type="InterPro" id="IPR037068">
    <property type="entry name" value="DNA_primase_core_N_sf"/>
</dbReference>
<dbReference type="PROSITE" id="PS50880">
    <property type="entry name" value="TOPRIM"/>
    <property type="match status" value="1"/>
</dbReference>
<dbReference type="EMBL" id="VOGB01000004">
    <property type="protein sequence ID" value="MQM72814.1"/>
    <property type="molecule type" value="Genomic_DNA"/>
</dbReference>
<comment type="catalytic activity">
    <reaction evidence="12">
        <text>ssDNA + n NTP = ssDNA/pppN(pN)n-1 hybrid + (n-1) diphosphate.</text>
        <dbReference type="EC" id="2.7.7.101"/>
    </reaction>
</comment>
<reference evidence="16" key="1">
    <citation type="journal article" date="2020" name="Appl. Environ. Microbiol.">
        <title>Medium-Chain Fatty Acid Synthesis by 'Candidatus Weimeria bifida' gen. nov., sp. nov., and 'Candidatus Pseudoramibacter fermentans' sp. nov.</title>
        <authorList>
            <person name="Scarborough M.J."/>
            <person name="Myers K.S."/>
            <person name="Donohue T.J."/>
            <person name="Noguera D.R."/>
        </authorList>
    </citation>
    <scope>NUCLEOTIDE SEQUENCE</scope>
    <source>
        <strain evidence="16">EUB1.1</strain>
    </source>
</reference>
<evidence type="ECO:0000259" key="15">
    <source>
        <dbReference type="PROSITE" id="PS50880"/>
    </source>
</evidence>
<dbReference type="InterPro" id="IPR006171">
    <property type="entry name" value="TOPRIM_dom"/>
</dbReference>
<gene>
    <name evidence="12" type="primary">dnaG</name>
    <name evidence="16" type="ORF">FRC53_05205</name>
</gene>
<evidence type="ECO:0000256" key="6">
    <source>
        <dbReference type="ARBA" id="ARBA00022723"/>
    </source>
</evidence>
<evidence type="ECO:0000256" key="4">
    <source>
        <dbReference type="ARBA" id="ARBA00022695"/>
    </source>
</evidence>
<dbReference type="FunFam" id="3.40.1360.10:FF:000002">
    <property type="entry name" value="DNA primase"/>
    <property type="match status" value="1"/>
</dbReference>
<keyword evidence="10 12" id="KW-0238">DNA-binding</keyword>
<keyword evidence="5 12" id="KW-0235">DNA replication</keyword>
<dbReference type="InterPro" id="IPR034151">
    <property type="entry name" value="TOPRIM_DnaG_bac"/>
</dbReference>
<dbReference type="InterPro" id="IPR050219">
    <property type="entry name" value="DnaG_primase"/>
</dbReference>
<sequence length="588" mass="66939">MPRYSEEIIQEVIEANDIVSVISSYVQLKKSGRSFMGRCPFHNERTPSFSVSPDKQLYHCFGCGAGGNVISFIMDIENMSFPEALEWLAERANITLPQKTEYTDYQYQQKKKFYEINRQLANYYYVLLKHSSKGQKYIQERGLDQSTIKTFGIGYSKDSWDNAIRFLSSNHVSSKEMLQIGLAIQGKNGKLYDRFRDRLMIPIQNSRDKIIGFGGRVIDKKENTPKYLNSPESTIFSKGTELFNLNRAKKNIQNNQFIVVEGYMDVIALYQYGIKNVVAALGTAFTPNHAKILDRYVSSVVLCFDGDQAGEKATKRAIDILKKSDLTIKVLRLNIEDDPDSFIRKNGTDAFLDKVNHAKTATDYLLDDLKINNPLNTNEERINYVNGAIPILQDTKSDVEKEVYAKVVSKRTGISAKMIFNEAKKSKSENNKINLTALSQKQSSSDKVPKVLQQAEKNVILGLLNKEINIENCRLDTLCFTDPFNKKIYNLIENNHDINASTIMSFLETDEKKQLSEMLIKNEQGNSDLLNMYEESIKILQREGQNKKIAQLEKKLKDDPFNSDVVNIMEQIKTLKAESNIGGQNGEN</sequence>
<dbReference type="SUPFAM" id="SSF56731">
    <property type="entry name" value="DNA primase core"/>
    <property type="match status" value="1"/>
</dbReference>
<dbReference type="InterPro" id="IPR013264">
    <property type="entry name" value="DNAG_N"/>
</dbReference>
<dbReference type="InterPro" id="IPR030846">
    <property type="entry name" value="DnaG_bac"/>
</dbReference>
<protein>
    <recommendedName>
        <fullName evidence="12 13">DNA primase</fullName>
        <ecNumber evidence="12">2.7.7.101</ecNumber>
    </recommendedName>
</protein>
<dbReference type="Pfam" id="PF10410">
    <property type="entry name" value="DnaB_bind"/>
    <property type="match status" value="1"/>
</dbReference>
<keyword evidence="8 12" id="KW-0862">Zinc</keyword>
<comment type="cofactor">
    <cofactor evidence="12 13 14">
        <name>Zn(2+)</name>
        <dbReference type="ChEBI" id="CHEBI:29105"/>
    </cofactor>
    <text evidence="12 13 14">Binds 1 zinc ion per monomer.</text>
</comment>
<keyword evidence="3 12" id="KW-0808">Transferase</keyword>
<comment type="function">
    <text evidence="12 13">RNA polymerase that catalyzes the synthesis of short RNA molecules used as primers for DNA polymerase during DNA replication.</text>
</comment>
<accession>A0A6L5GRF0</accession>
<feature type="zinc finger region" description="CHC2-type" evidence="12 14">
    <location>
        <begin position="39"/>
        <end position="63"/>
    </location>
</feature>
<keyword evidence="11 12" id="KW-0804">Transcription</keyword>
<keyword evidence="4 12" id="KW-0548">Nucleotidyltransferase</keyword>
<dbReference type="InterPro" id="IPR006295">
    <property type="entry name" value="DNA_primase_DnaG"/>
</dbReference>
<dbReference type="PIRSF" id="PIRSF002811">
    <property type="entry name" value="DnaG"/>
    <property type="match status" value="1"/>
</dbReference>
<evidence type="ECO:0000256" key="10">
    <source>
        <dbReference type="ARBA" id="ARBA00023125"/>
    </source>
</evidence>